<evidence type="ECO:0000313" key="12">
    <source>
        <dbReference type="Proteomes" id="UP000223306"/>
    </source>
</evidence>
<evidence type="ECO:0000313" key="10">
    <source>
        <dbReference type="EMBL" id="QBQ75898.1"/>
    </source>
</evidence>
<dbReference type="EMBL" id="KX349287">
    <property type="protein sequence ID" value="AOO10716.1"/>
    <property type="molecule type" value="Genomic_DNA"/>
</dbReference>
<dbReference type="Proteomes" id="UP000226351">
    <property type="component" value="Segment"/>
</dbReference>
<evidence type="ECO:0000313" key="5">
    <source>
        <dbReference type="EMBL" id="AOO11161.1"/>
    </source>
</evidence>
<gene>
    <name evidence="7" type="ORF">RW010115_129</name>
    <name evidence="1" type="ORF">RW01021201_128</name>
    <name evidence="8" type="ORF">RW030617_128</name>
    <name evidence="2" type="ORF">RW03080701_126</name>
    <name evidence="3" type="ORF">RW060613_128</name>
    <name evidence="4" type="ORF">RW080711_129</name>
    <name evidence="9" type="ORF">RW220214_128</name>
    <name evidence="5" type="ORF">RW220300_130</name>
    <name evidence="6" type="ORF">RW251112_128</name>
    <name evidence="10" type="ORF">RW620316_128</name>
</gene>
<dbReference type="EMBL" id="KX349288">
    <property type="protein sequence ID" value="AOO10938.1"/>
    <property type="molecule type" value="Genomic_DNA"/>
</dbReference>
<evidence type="ECO:0000313" key="3">
    <source>
        <dbReference type="EMBL" id="AOO10716.1"/>
    </source>
</evidence>
<reference evidence="14 15" key="2">
    <citation type="submission" date="2019-02" db="EMBL/GenBank/DDBJ databases">
        <title>Diversity in Cyanophage Genomes from Southern New England Coastal Waters.</title>
        <authorList>
            <person name="Marston M.F."/>
        </authorList>
    </citation>
    <scope>NUCLEOTIDE SEQUENCE [LARGE SCALE GENOMIC DNA]</scope>
    <source>
        <strain evidence="7">RW_01_0115_WH8101</strain>
        <strain evidence="8">RW_03_0617</strain>
        <strain evidence="9">RW_22_0214</strain>
        <strain evidence="10">RW_62_0316</strain>
    </source>
</reference>
<evidence type="ECO:0000313" key="14">
    <source>
        <dbReference type="Proteomes" id="UP000299832"/>
    </source>
</evidence>
<dbReference type="Proteomes" id="UP000222384">
    <property type="component" value="Genome"/>
</dbReference>
<evidence type="ECO:0000313" key="4">
    <source>
        <dbReference type="EMBL" id="AOO10938.1"/>
    </source>
</evidence>
<dbReference type="Proteomes" id="UP000299832">
    <property type="component" value="Genome"/>
</dbReference>
<evidence type="ECO:0000313" key="11">
    <source>
        <dbReference type="Proteomes" id="UP000222384"/>
    </source>
</evidence>
<dbReference type="Proteomes" id="UP000223306">
    <property type="component" value="Segment"/>
</dbReference>
<dbReference type="Proteomes" id="UP000301260">
    <property type="component" value="Segment"/>
</dbReference>
<evidence type="ECO:0000313" key="9">
    <source>
        <dbReference type="EMBL" id="QBQ75678.1"/>
    </source>
</evidence>
<dbReference type="Proteomes" id="UP000224173">
    <property type="component" value="Segment"/>
</dbReference>
<organism evidence="4 12">
    <name type="scientific">Synechococcus phage S-RIM8</name>
    <dbReference type="NCBI Taxonomy" id="756278"/>
    <lineage>
        <taxon>Viruses</taxon>
        <taxon>Duplodnaviria</taxon>
        <taxon>Heunggongvirae</taxon>
        <taxon>Uroviricota</taxon>
        <taxon>Caudoviricetes</taxon>
        <taxon>Pantevenvirales</taxon>
        <taxon>Kyanoviridae</taxon>
        <taxon>Neptunevirus</taxon>
        <taxon>Neptunevirus srim18</taxon>
    </lineage>
</organism>
<evidence type="ECO:0000313" key="7">
    <source>
        <dbReference type="EMBL" id="QBQ75236.1"/>
    </source>
</evidence>
<protein>
    <submittedName>
        <fullName evidence="4">Uncharacterized protein</fullName>
    </submittedName>
</protein>
<evidence type="ECO:0000313" key="15">
    <source>
        <dbReference type="Proteomes" id="UP000301260"/>
    </source>
</evidence>
<keyword evidence="13" id="KW-1185">Reference proteome</keyword>
<proteinExistence type="predicted"/>
<sequence length="51" mass="5859">MIEQEKKILAQMQLANVTKLLGGKLEHLTCSDHSGKVRRKYVIEYEDPSDN</sequence>
<dbReference type="EMBL" id="MK493325">
    <property type="protein sequence ID" value="QBQ75898.1"/>
    <property type="molecule type" value="Genomic_DNA"/>
</dbReference>
<reference evidence="11 12" key="1">
    <citation type="journal article" date="2016" name="Environ. Microbiol.">
        <title>Genomic diversification of marine cyanophages into stable ecotypes.</title>
        <authorList>
            <person name="Marston M.F."/>
            <person name="Martiny J.B."/>
        </authorList>
    </citation>
    <scope>NUCLEOTIDE SEQUENCE [LARGE SCALE GENOMIC DNA]</scope>
    <source>
        <strain evidence="1">RW_01_0212_WH8101</strain>
        <strain evidence="2">RW_03_0807_WH8101</strain>
        <strain evidence="3">RW_06_0613</strain>
        <strain evidence="4">RW_08_0711</strain>
        <strain evidence="5">RW_22_0300</strain>
        <strain evidence="6">RW_25_1112</strain>
    </source>
</reference>
<dbReference type="Proteomes" id="UP000225361">
    <property type="component" value="Segment"/>
</dbReference>
<dbReference type="EMBL" id="KX349285">
    <property type="protein sequence ID" value="AOO10276.1"/>
    <property type="molecule type" value="Genomic_DNA"/>
</dbReference>
<dbReference type="EMBL" id="KX349289">
    <property type="protein sequence ID" value="AOO11161.1"/>
    <property type="molecule type" value="Genomic_DNA"/>
</dbReference>
<dbReference type="Proteomes" id="UP000224174">
    <property type="component" value="Segment"/>
</dbReference>
<dbReference type="EMBL" id="MK493324">
    <property type="protein sequence ID" value="QBQ75678.1"/>
    <property type="molecule type" value="Genomic_DNA"/>
</dbReference>
<dbReference type="EMBL" id="MK493322">
    <property type="protein sequence ID" value="QBQ75236.1"/>
    <property type="molecule type" value="Genomic_DNA"/>
</dbReference>
<dbReference type="Proteomes" id="UP000304735">
    <property type="component" value="Segment"/>
</dbReference>
<evidence type="ECO:0000313" key="8">
    <source>
        <dbReference type="EMBL" id="QBQ75456.1"/>
    </source>
</evidence>
<dbReference type="Proteomes" id="UP000301580">
    <property type="component" value="Segment"/>
</dbReference>
<name>A0A1D7SBA8_9CAUD</name>
<dbReference type="EMBL" id="KX349290">
    <property type="protein sequence ID" value="AOO11383.1"/>
    <property type="molecule type" value="Genomic_DNA"/>
</dbReference>
<evidence type="ECO:0000313" key="1">
    <source>
        <dbReference type="EMBL" id="AOO10276.1"/>
    </source>
</evidence>
<evidence type="ECO:0000313" key="2">
    <source>
        <dbReference type="EMBL" id="AOO10495.1"/>
    </source>
</evidence>
<evidence type="ECO:0000313" key="13">
    <source>
        <dbReference type="Proteomes" id="UP000226351"/>
    </source>
</evidence>
<evidence type="ECO:0000313" key="6">
    <source>
        <dbReference type="EMBL" id="AOO11383.1"/>
    </source>
</evidence>
<dbReference type="EMBL" id="KX349286">
    <property type="protein sequence ID" value="AOO10495.1"/>
    <property type="molecule type" value="Genomic_DNA"/>
</dbReference>
<dbReference type="EMBL" id="MK493323">
    <property type="protein sequence ID" value="QBQ75456.1"/>
    <property type="molecule type" value="Genomic_DNA"/>
</dbReference>
<accession>A0A1D7SBA8</accession>